<dbReference type="Proteomes" id="UP001153678">
    <property type="component" value="Unassembled WGS sequence"/>
</dbReference>
<dbReference type="EMBL" id="CAMKVN010009478">
    <property type="protein sequence ID" value="CAI2193373.1"/>
    <property type="molecule type" value="Genomic_DNA"/>
</dbReference>
<name>A0A9W4T584_9GLOM</name>
<comment type="caution">
    <text evidence="1">The sequence shown here is derived from an EMBL/GenBank/DDBJ whole genome shotgun (WGS) entry which is preliminary data.</text>
</comment>
<accession>A0A9W4T584</accession>
<sequence length="60" mass="7017">MSEKHISEELKKIIPFHYELEMDKLEIMRVDGVPVTIKDLEDLTTILPSSYKLNLTDDKI</sequence>
<feature type="non-terminal residue" evidence="1">
    <location>
        <position position="60"/>
    </location>
</feature>
<dbReference type="AlphaFoldDB" id="A0A9W4T584"/>
<proteinExistence type="predicted"/>
<protein>
    <submittedName>
        <fullName evidence="1">10141_t:CDS:1</fullName>
    </submittedName>
</protein>
<evidence type="ECO:0000313" key="1">
    <source>
        <dbReference type="EMBL" id="CAI2193373.1"/>
    </source>
</evidence>
<reference evidence="1" key="1">
    <citation type="submission" date="2022-08" db="EMBL/GenBank/DDBJ databases">
        <authorList>
            <person name="Kallberg Y."/>
            <person name="Tangrot J."/>
            <person name="Rosling A."/>
        </authorList>
    </citation>
    <scope>NUCLEOTIDE SEQUENCE</scope>
    <source>
        <strain evidence="1">Wild A</strain>
    </source>
</reference>
<evidence type="ECO:0000313" key="2">
    <source>
        <dbReference type="Proteomes" id="UP001153678"/>
    </source>
</evidence>
<organism evidence="1 2">
    <name type="scientific">Funneliformis geosporum</name>
    <dbReference type="NCBI Taxonomy" id="1117311"/>
    <lineage>
        <taxon>Eukaryota</taxon>
        <taxon>Fungi</taxon>
        <taxon>Fungi incertae sedis</taxon>
        <taxon>Mucoromycota</taxon>
        <taxon>Glomeromycotina</taxon>
        <taxon>Glomeromycetes</taxon>
        <taxon>Glomerales</taxon>
        <taxon>Glomeraceae</taxon>
        <taxon>Funneliformis</taxon>
    </lineage>
</organism>
<keyword evidence="2" id="KW-1185">Reference proteome</keyword>
<gene>
    <name evidence="1" type="ORF">FWILDA_LOCUS16043</name>
</gene>